<protein>
    <submittedName>
        <fullName evidence="2">Uncharacterized protein LOC106807723</fullName>
    </submittedName>
</protein>
<dbReference type="Proteomes" id="UP000695022">
    <property type="component" value="Unplaced"/>
</dbReference>
<proteinExistence type="predicted"/>
<dbReference type="GeneID" id="106807723"/>
<evidence type="ECO:0000313" key="1">
    <source>
        <dbReference type="Proteomes" id="UP000695022"/>
    </source>
</evidence>
<gene>
    <name evidence="2" type="primary">LOC106807723</name>
</gene>
<keyword evidence="1" id="KW-1185">Reference proteome</keyword>
<evidence type="ECO:0000313" key="2">
    <source>
        <dbReference type="RefSeq" id="XP_014665644.1"/>
    </source>
</evidence>
<dbReference type="RefSeq" id="XP_014665644.1">
    <property type="nucleotide sequence ID" value="XM_014810158.1"/>
</dbReference>
<reference evidence="2" key="1">
    <citation type="submission" date="2025-08" db="UniProtKB">
        <authorList>
            <consortium name="RefSeq"/>
        </authorList>
    </citation>
    <scope>IDENTIFICATION</scope>
</reference>
<accession>A0ABM1E0C3</accession>
<name>A0ABM1E0C3_PRICU</name>
<organism evidence="1 2">
    <name type="scientific">Priapulus caudatus</name>
    <name type="common">Priapulid worm</name>
    <dbReference type="NCBI Taxonomy" id="37621"/>
    <lineage>
        <taxon>Eukaryota</taxon>
        <taxon>Metazoa</taxon>
        <taxon>Ecdysozoa</taxon>
        <taxon>Scalidophora</taxon>
        <taxon>Priapulida</taxon>
        <taxon>Priapulimorpha</taxon>
        <taxon>Priapulimorphida</taxon>
        <taxon>Priapulidae</taxon>
        <taxon>Priapulus</taxon>
    </lineage>
</organism>
<sequence length="103" mass="10818">MAEGRMDSAGASCDCARHARRLHVGARTMAVCLLVVLSGRVCTSLNKGSTVATDAALVSNRTVVLPSSGREGGGYRNVTAILDRLLSTYDPQLRPGFGLMIVP</sequence>